<keyword evidence="8 11" id="KW-0472">Membrane</keyword>
<dbReference type="AlphaFoldDB" id="A0A4W4ECC2"/>
<dbReference type="OMA" id="TTRIFWW"/>
<keyword evidence="4 11" id="KW-0812">Transmembrane</keyword>
<keyword evidence="14" id="KW-1185">Reference proteome</keyword>
<evidence type="ECO:0000259" key="12">
    <source>
        <dbReference type="Pfam" id="PF14360"/>
    </source>
</evidence>
<evidence type="ECO:0000256" key="2">
    <source>
        <dbReference type="ARBA" id="ARBA00005441"/>
    </source>
</evidence>
<evidence type="ECO:0000313" key="13">
    <source>
        <dbReference type="Ensembl" id="ENSEEEP00000008890.2"/>
    </source>
</evidence>
<dbReference type="InterPro" id="IPR045221">
    <property type="entry name" value="Sphingomyelin_synth-like"/>
</dbReference>
<evidence type="ECO:0000256" key="6">
    <source>
        <dbReference type="ARBA" id="ARBA00022989"/>
    </source>
</evidence>
<reference evidence="13" key="5">
    <citation type="submission" date="2025-09" db="UniProtKB">
        <authorList>
            <consortium name="Ensembl"/>
        </authorList>
    </citation>
    <scope>IDENTIFICATION</scope>
</reference>
<dbReference type="InterPro" id="IPR025749">
    <property type="entry name" value="Sphingomyelin_synth-like_dom"/>
</dbReference>
<dbReference type="KEGG" id="eee:113568304"/>
<reference evidence="14" key="1">
    <citation type="journal article" date="2014" name="Science">
        <title>Nonhuman genetics. Genomic basis for the convergent evolution of electric organs.</title>
        <authorList>
            <person name="Gallant J.R."/>
            <person name="Traeger L.L."/>
            <person name="Volkening J.D."/>
            <person name="Moffett H."/>
            <person name="Chen P.H."/>
            <person name="Novina C.D."/>
            <person name="Phillips G.N.Jr."/>
            <person name="Anand R."/>
            <person name="Wells G.B."/>
            <person name="Pinch M."/>
            <person name="Guth R."/>
            <person name="Unguez G.A."/>
            <person name="Albert J.S."/>
            <person name="Zakon H.H."/>
            <person name="Samanta M.P."/>
            <person name="Sussman M.R."/>
        </authorList>
    </citation>
    <scope>NUCLEOTIDE SEQUENCE [LARGE SCALE GENOMIC DNA]</scope>
</reference>
<feature type="compositionally biased region" description="Polar residues" evidence="10">
    <location>
        <begin position="24"/>
        <end position="34"/>
    </location>
</feature>
<evidence type="ECO:0000256" key="4">
    <source>
        <dbReference type="ARBA" id="ARBA00022692"/>
    </source>
</evidence>
<dbReference type="GO" id="GO:0047493">
    <property type="term" value="F:ceramide cholinephosphotransferase activity"/>
    <property type="evidence" value="ECO:0007669"/>
    <property type="project" value="TreeGrafter"/>
</dbReference>
<dbReference type="STRING" id="8005.ENSEEEP00000008890"/>
<dbReference type="GO" id="GO:0006686">
    <property type="term" value="P:sphingomyelin biosynthetic process"/>
    <property type="evidence" value="ECO:0007669"/>
    <property type="project" value="TreeGrafter"/>
</dbReference>
<evidence type="ECO:0000256" key="3">
    <source>
        <dbReference type="ARBA" id="ARBA00022679"/>
    </source>
</evidence>
<gene>
    <name evidence="13" type="primary">sgms2b</name>
</gene>
<keyword evidence="3" id="KW-0808">Transferase</keyword>
<dbReference type="GO" id="GO:0005886">
    <property type="term" value="C:plasma membrane"/>
    <property type="evidence" value="ECO:0007669"/>
    <property type="project" value="TreeGrafter"/>
</dbReference>
<feature type="domain" description="Sphingomyelin synthase-like" evidence="12">
    <location>
        <begin position="237"/>
        <end position="310"/>
    </location>
</feature>
<feature type="transmembrane region" description="Helical" evidence="11">
    <location>
        <begin position="176"/>
        <end position="194"/>
    </location>
</feature>
<dbReference type="Ensembl" id="ENSEEET00000009004.2">
    <property type="protein sequence ID" value="ENSEEEP00000008890.2"/>
    <property type="gene ID" value="ENSEEEG00000004588.2"/>
</dbReference>
<dbReference type="GO" id="GO:0005789">
    <property type="term" value="C:endoplasmic reticulum membrane"/>
    <property type="evidence" value="ECO:0007669"/>
    <property type="project" value="TreeGrafter"/>
</dbReference>
<feature type="transmembrane region" description="Helical" evidence="11">
    <location>
        <begin position="241"/>
        <end position="258"/>
    </location>
</feature>
<dbReference type="Proteomes" id="UP000314983">
    <property type="component" value="Chromosome 22"/>
</dbReference>
<dbReference type="GO" id="GO:0033188">
    <property type="term" value="F:sphingomyelin synthase activity"/>
    <property type="evidence" value="ECO:0007669"/>
    <property type="project" value="TreeGrafter"/>
</dbReference>
<reference evidence="13" key="3">
    <citation type="submission" date="2020-05" db="EMBL/GenBank/DDBJ databases">
        <title>Electrophorus electricus (electric eel) genome, fEleEle1, primary haplotype.</title>
        <authorList>
            <person name="Myers G."/>
            <person name="Meyer A."/>
            <person name="Fedrigo O."/>
            <person name="Formenti G."/>
            <person name="Rhie A."/>
            <person name="Tracey A."/>
            <person name="Sims Y."/>
            <person name="Jarvis E.D."/>
        </authorList>
    </citation>
    <scope>NUCLEOTIDE SEQUENCE [LARGE SCALE GENOMIC DNA]</scope>
</reference>
<dbReference type="Pfam" id="PF14360">
    <property type="entry name" value="PAP2_C"/>
    <property type="match status" value="1"/>
</dbReference>
<sequence length="376" mass="43476">MAASRLPESEHDSESNSHHVEVTVTDSSHRQTLPSRPPRSPRGMLGDGRHDNRQGPDRKCRLSRSFTRVLHKNQDYVCIRVQESRREHLPAEWWKTGVAFLWAGLNLFLTTVMITIVNDRVPDKSTNPPLPDKFFDYVARVAWAFSVSEVIGMLLVFAWLTQWLFLKHKSIVGRRFFFLMGTLYLYRIITMYVTTLPVPSMHMECAPKLYNNSVAKLSRVVQLFLGGGLSITGSHIMCGDFLYSGHTVILTLTFLFIREYSPRSLWWYHLVCWLLSVVGVVFILLAHEHYTVDVVVAYFITSRLFCWYHTMANNQSLRDTPYNYLNRVWWNHAFGFLERNVGGPVPCTFSWPISLPAAFSKSPSERYSKVQSTRED</sequence>
<feature type="compositionally biased region" description="Basic and acidic residues" evidence="10">
    <location>
        <begin position="7"/>
        <end position="21"/>
    </location>
</feature>
<keyword evidence="6 11" id="KW-1133">Transmembrane helix</keyword>
<dbReference type="CTD" id="445247"/>
<comment type="similarity">
    <text evidence="2">Belongs to the sphingomyelin synthase family.</text>
</comment>
<feature type="region of interest" description="Disordered" evidence="10">
    <location>
        <begin position="1"/>
        <end position="59"/>
    </location>
</feature>
<reference evidence="14" key="2">
    <citation type="journal article" date="2017" name="Sci. Adv.">
        <title>A tail of two voltages: Proteomic comparison of the three electric organs of the electric eel.</title>
        <authorList>
            <person name="Traeger L.L."/>
            <person name="Sabat G."/>
            <person name="Barrett-Wilt G.A."/>
            <person name="Wells G.B."/>
            <person name="Sussman M.R."/>
        </authorList>
    </citation>
    <scope>NUCLEOTIDE SEQUENCE [LARGE SCALE GENOMIC DNA]</scope>
</reference>
<evidence type="ECO:0000256" key="8">
    <source>
        <dbReference type="ARBA" id="ARBA00023136"/>
    </source>
</evidence>
<feature type="transmembrane region" description="Helical" evidence="11">
    <location>
        <begin position="93"/>
        <end position="117"/>
    </location>
</feature>
<dbReference type="GeneTree" id="ENSGT00940000157370"/>
<feature type="compositionally biased region" description="Basic and acidic residues" evidence="10">
    <location>
        <begin position="47"/>
        <end position="59"/>
    </location>
</feature>
<feature type="transmembrane region" description="Helical" evidence="11">
    <location>
        <begin position="137"/>
        <end position="164"/>
    </location>
</feature>
<evidence type="ECO:0000256" key="11">
    <source>
        <dbReference type="SAM" id="Phobius"/>
    </source>
</evidence>
<evidence type="ECO:0000256" key="1">
    <source>
        <dbReference type="ARBA" id="ARBA00004141"/>
    </source>
</evidence>
<feature type="transmembrane region" description="Helical" evidence="11">
    <location>
        <begin position="265"/>
        <end position="284"/>
    </location>
</feature>
<evidence type="ECO:0000313" key="14">
    <source>
        <dbReference type="Proteomes" id="UP000314983"/>
    </source>
</evidence>
<comment type="catalytic activity">
    <reaction evidence="9">
        <text>an N-acylsphing-4-enine + a 1,2-diacyl-sn-glycero-3-phosphoethanolamine = an N-acylsphing-4-enine 1-phosphoethanolamine + a 1,2-diacyl-sn-glycerol</text>
        <dbReference type="Rhea" id="RHEA:36079"/>
        <dbReference type="ChEBI" id="CHEBI:17815"/>
        <dbReference type="ChEBI" id="CHEBI:52639"/>
        <dbReference type="ChEBI" id="CHEBI:64612"/>
        <dbReference type="ChEBI" id="CHEBI:73203"/>
    </reaction>
    <physiologicalReaction direction="left-to-right" evidence="9">
        <dbReference type="Rhea" id="RHEA:36080"/>
    </physiologicalReaction>
</comment>
<protein>
    <recommendedName>
        <fullName evidence="12">Sphingomyelin synthase-like domain-containing protein</fullName>
    </recommendedName>
</protein>
<dbReference type="GeneID" id="113568304"/>
<dbReference type="RefSeq" id="XP_026852293.2">
    <property type="nucleotide sequence ID" value="XM_026996492.2"/>
</dbReference>
<accession>A0A4W4ECC2</accession>
<evidence type="ECO:0000256" key="10">
    <source>
        <dbReference type="SAM" id="MobiDB-lite"/>
    </source>
</evidence>
<dbReference type="PANTHER" id="PTHR21290">
    <property type="entry name" value="SPHINGOMYELIN SYNTHETASE"/>
    <property type="match status" value="1"/>
</dbReference>
<keyword evidence="5" id="KW-0746">Sphingolipid metabolism</keyword>
<dbReference type="PANTHER" id="PTHR21290:SF24">
    <property type="entry name" value="PHOSPHATIDYLCHOLINE:CERAMIDE CHOLINEPHOSPHOTRANSFERASE 2"/>
    <property type="match status" value="1"/>
</dbReference>
<evidence type="ECO:0000256" key="7">
    <source>
        <dbReference type="ARBA" id="ARBA00023098"/>
    </source>
</evidence>
<evidence type="ECO:0000256" key="5">
    <source>
        <dbReference type="ARBA" id="ARBA00022919"/>
    </source>
</evidence>
<dbReference type="GO" id="GO:0046513">
    <property type="term" value="P:ceramide biosynthetic process"/>
    <property type="evidence" value="ECO:0007669"/>
    <property type="project" value="TreeGrafter"/>
</dbReference>
<name>A0A4W4ECC2_ELEEL</name>
<dbReference type="GO" id="GO:0000139">
    <property type="term" value="C:Golgi membrane"/>
    <property type="evidence" value="ECO:0007669"/>
    <property type="project" value="TreeGrafter"/>
</dbReference>
<comment type="subcellular location">
    <subcellularLocation>
        <location evidence="1">Membrane</location>
        <topology evidence="1">Multi-pass membrane protein</topology>
    </subcellularLocation>
</comment>
<keyword evidence="7" id="KW-0443">Lipid metabolism</keyword>
<proteinExistence type="inferred from homology"/>
<reference evidence="13" key="4">
    <citation type="submission" date="2025-08" db="UniProtKB">
        <authorList>
            <consortium name="Ensembl"/>
        </authorList>
    </citation>
    <scope>IDENTIFICATION</scope>
</reference>
<evidence type="ECO:0000256" key="9">
    <source>
        <dbReference type="ARBA" id="ARBA00049904"/>
    </source>
</evidence>
<organism evidence="13 14">
    <name type="scientific">Electrophorus electricus</name>
    <name type="common">Electric eel</name>
    <name type="synonym">Gymnotus electricus</name>
    <dbReference type="NCBI Taxonomy" id="8005"/>
    <lineage>
        <taxon>Eukaryota</taxon>
        <taxon>Metazoa</taxon>
        <taxon>Chordata</taxon>
        <taxon>Craniata</taxon>
        <taxon>Vertebrata</taxon>
        <taxon>Euteleostomi</taxon>
        <taxon>Actinopterygii</taxon>
        <taxon>Neopterygii</taxon>
        <taxon>Teleostei</taxon>
        <taxon>Ostariophysi</taxon>
        <taxon>Gymnotiformes</taxon>
        <taxon>Gymnotoidei</taxon>
        <taxon>Gymnotidae</taxon>
        <taxon>Electrophorus</taxon>
    </lineage>
</organism>
<feature type="transmembrane region" description="Helical" evidence="11">
    <location>
        <begin position="290"/>
        <end position="308"/>
    </location>
</feature>